<dbReference type="EMBL" id="CACVKT020007265">
    <property type="protein sequence ID" value="CAC5406965.1"/>
    <property type="molecule type" value="Genomic_DNA"/>
</dbReference>
<sequence length="267" mass="30193">MIVNTSAMITLVNEKLIPADNEYSETVMLHGLDEQLVTGKIIKNTSLKIDGVNIHWDVCKAPLTDAVILGLDILDTLCAVINRSTPTLTINNKHIGSKEEKLQLGHLLLEFKDVFAKHDLDLGCLTAVRHKIDTKDNAPVKHRMQRTPLEFQDLEQQHLDKLLNAGVITPSSSEWASAPVLVRKKDGTVRRCIDYRALNDRTVKYCFPIPIIEDCLDSLQGTTNFCTFWTLPVVIIRSNWSQKTRKNRILTRYGLFEYTRMGIGLAL</sequence>
<dbReference type="PANTHER" id="PTHR24559">
    <property type="entry name" value="TRANSPOSON TY3-I GAG-POL POLYPROTEIN"/>
    <property type="match status" value="1"/>
</dbReference>
<dbReference type="Proteomes" id="UP000507470">
    <property type="component" value="Unassembled WGS sequence"/>
</dbReference>
<organism evidence="1 2">
    <name type="scientific">Mytilus coruscus</name>
    <name type="common">Sea mussel</name>
    <dbReference type="NCBI Taxonomy" id="42192"/>
    <lineage>
        <taxon>Eukaryota</taxon>
        <taxon>Metazoa</taxon>
        <taxon>Spiralia</taxon>
        <taxon>Lophotrochozoa</taxon>
        <taxon>Mollusca</taxon>
        <taxon>Bivalvia</taxon>
        <taxon>Autobranchia</taxon>
        <taxon>Pteriomorphia</taxon>
        <taxon>Mytilida</taxon>
        <taxon>Mytiloidea</taxon>
        <taxon>Mytilidae</taxon>
        <taxon>Mytilinae</taxon>
        <taxon>Mytilus</taxon>
    </lineage>
</organism>
<gene>
    <name evidence="1" type="ORF">MCOR_40477</name>
</gene>
<dbReference type="CDD" id="cd01647">
    <property type="entry name" value="RT_LTR"/>
    <property type="match status" value="1"/>
</dbReference>
<dbReference type="Gene3D" id="3.10.10.10">
    <property type="entry name" value="HIV Type 1 Reverse Transcriptase, subunit A, domain 1"/>
    <property type="match status" value="1"/>
</dbReference>
<accession>A0A6J8DG11</accession>
<evidence type="ECO:0000313" key="2">
    <source>
        <dbReference type="Proteomes" id="UP000507470"/>
    </source>
</evidence>
<dbReference type="OrthoDB" id="6156419at2759"/>
<reference evidence="1 2" key="1">
    <citation type="submission" date="2020-06" db="EMBL/GenBank/DDBJ databases">
        <authorList>
            <person name="Li R."/>
            <person name="Bekaert M."/>
        </authorList>
    </citation>
    <scope>NUCLEOTIDE SEQUENCE [LARGE SCALE GENOMIC DNA]</scope>
    <source>
        <strain evidence="2">wild</strain>
    </source>
</reference>
<dbReference type="InterPro" id="IPR053134">
    <property type="entry name" value="RNA-dir_DNA_polymerase"/>
</dbReference>
<evidence type="ECO:0000313" key="1">
    <source>
        <dbReference type="EMBL" id="CAC5406965.1"/>
    </source>
</evidence>
<dbReference type="InterPro" id="IPR043502">
    <property type="entry name" value="DNA/RNA_pol_sf"/>
</dbReference>
<dbReference type="SUPFAM" id="SSF56672">
    <property type="entry name" value="DNA/RNA polymerases"/>
    <property type="match status" value="1"/>
</dbReference>
<protein>
    <recommendedName>
        <fullName evidence="3">Reverse transcriptase domain-containing protein</fullName>
    </recommendedName>
</protein>
<dbReference type="PANTHER" id="PTHR24559:SF435">
    <property type="entry name" value="RIBONUCLEASE H"/>
    <property type="match status" value="1"/>
</dbReference>
<keyword evidence="2" id="KW-1185">Reference proteome</keyword>
<name>A0A6J8DG11_MYTCO</name>
<dbReference type="AlphaFoldDB" id="A0A6J8DG11"/>
<dbReference type="InterPro" id="IPR021109">
    <property type="entry name" value="Peptidase_aspartic_dom_sf"/>
</dbReference>
<evidence type="ECO:0008006" key="3">
    <source>
        <dbReference type="Google" id="ProtNLM"/>
    </source>
</evidence>
<dbReference type="SUPFAM" id="SSF50630">
    <property type="entry name" value="Acid proteases"/>
    <property type="match status" value="1"/>
</dbReference>
<proteinExistence type="predicted"/>